<evidence type="ECO:0000313" key="2">
    <source>
        <dbReference type="EMBL" id="KEC66959.1"/>
    </source>
</evidence>
<dbReference type="Pfam" id="PF18909">
    <property type="entry name" value="dGTP_diPhyd_N"/>
    <property type="match status" value="1"/>
</dbReference>
<comment type="caution">
    <text evidence="2">The sequence shown here is derived from an EMBL/GenBank/DDBJ whole genome shotgun (WGS) entry which is preliminary data.</text>
</comment>
<sequence length="55" mass="5998">MIFSYRKLQGGAKEASENDAGKAHINLIPPLALIEIDRILEFGAKKYGANIGVRV</sequence>
<keyword evidence="3" id="KW-1185">Reference proteome</keyword>
<protein>
    <recommendedName>
        <fullName evidence="1">dATP/dGTP diphosphohydrolase N-terminal domain-containing protein</fullName>
    </recommendedName>
</protein>
<proteinExistence type="predicted"/>
<name>A0ABR4SR10_BARQI</name>
<dbReference type="Proteomes" id="UP000027143">
    <property type="component" value="Unassembled WGS sequence"/>
</dbReference>
<reference evidence="2 3" key="1">
    <citation type="submission" date="2012-04" db="EMBL/GenBank/DDBJ databases">
        <title>The Genome Sequence of Bartonella quintana JK 68.</title>
        <authorList>
            <consortium name="The Broad Institute Genome Sequencing Platform"/>
            <consortium name="The Broad Institute Genome Sequencing Center for Infectious Disease"/>
            <person name="Feldgarden M."/>
            <person name="Kirby J."/>
            <person name="Kosoy M."/>
            <person name="Birtles R."/>
            <person name="Probert W.S."/>
            <person name="Chiaraviglio L."/>
            <person name="Walker B."/>
            <person name="Young S.K."/>
            <person name="Zeng Q."/>
            <person name="Gargeya S."/>
            <person name="Fitzgerald M."/>
            <person name="Haas B."/>
            <person name="Abouelleil A."/>
            <person name="Alvarado L."/>
            <person name="Arachchi H.M."/>
            <person name="Berlin A.M."/>
            <person name="Chapman S.B."/>
            <person name="Goldberg J."/>
            <person name="Griggs A."/>
            <person name="Gujja S."/>
            <person name="Hansen M."/>
            <person name="Howarth C."/>
            <person name="Imamovic A."/>
            <person name="Larimer J."/>
            <person name="McCowen C."/>
            <person name="Montmayeur A."/>
            <person name="Murphy C."/>
            <person name="Neiman D."/>
            <person name="Pearson M."/>
            <person name="Priest M."/>
            <person name="Roberts A."/>
            <person name="Saif S."/>
            <person name="Shea T."/>
            <person name="Sisk P."/>
            <person name="Sykes S."/>
            <person name="Wortman J."/>
            <person name="Nusbaum C."/>
            <person name="Birren B."/>
        </authorList>
    </citation>
    <scope>NUCLEOTIDE SEQUENCE [LARGE SCALE GENOMIC DNA]</scope>
    <source>
        <strain evidence="2 3">JK 68</strain>
    </source>
</reference>
<dbReference type="InterPro" id="IPR044038">
    <property type="entry name" value="dATP/dGTP_diPOhydrolase_N"/>
</dbReference>
<gene>
    <name evidence="2" type="ORF">O7U_00233</name>
</gene>
<evidence type="ECO:0000313" key="3">
    <source>
        <dbReference type="Proteomes" id="UP000027143"/>
    </source>
</evidence>
<dbReference type="EMBL" id="AHPD01000002">
    <property type="protein sequence ID" value="KEC66959.1"/>
    <property type="molecule type" value="Genomic_DNA"/>
</dbReference>
<organism evidence="2 3">
    <name type="scientific">Bartonella quintana JK 68</name>
    <dbReference type="NCBI Taxonomy" id="1134503"/>
    <lineage>
        <taxon>Bacteria</taxon>
        <taxon>Pseudomonadati</taxon>
        <taxon>Pseudomonadota</taxon>
        <taxon>Alphaproteobacteria</taxon>
        <taxon>Hyphomicrobiales</taxon>
        <taxon>Bartonellaceae</taxon>
        <taxon>Bartonella</taxon>
    </lineage>
</organism>
<evidence type="ECO:0000259" key="1">
    <source>
        <dbReference type="Pfam" id="PF18909"/>
    </source>
</evidence>
<dbReference type="RefSeq" id="WP_312025941.1">
    <property type="nucleotide sequence ID" value="NZ_KL446932.1"/>
</dbReference>
<accession>A0ABR4SR10</accession>
<feature type="domain" description="dATP/dGTP diphosphohydrolase N-terminal" evidence="1">
    <location>
        <begin position="14"/>
        <end position="50"/>
    </location>
</feature>